<dbReference type="AlphaFoldDB" id="A0A1G6WMD6"/>
<sequence length="87" mass="9616">MVGATGPQNVFFNNTLTKQLAKGGDYTPFYPDHQRIYQFAWNGTGYQHLTTPEGPIPDWAGREQLDYTSNGVDASRTDAAESLFLAS</sequence>
<proteinExistence type="predicted"/>
<evidence type="ECO:0000313" key="2">
    <source>
        <dbReference type="Proteomes" id="UP000199501"/>
    </source>
</evidence>
<accession>A0A1G6WMD6</accession>
<organism evidence="1 2">
    <name type="scientific">Actinokineospora iranica</name>
    <dbReference type="NCBI Taxonomy" id="1271860"/>
    <lineage>
        <taxon>Bacteria</taxon>
        <taxon>Bacillati</taxon>
        <taxon>Actinomycetota</taxon>
        <taxon>Actinomycetes</taxon>
        <taxon>Pseudonocardiales</taxon>
        <taxon>Pseudonocardiaceae</taxon>
        <taxon>Actinokineospora</taxon>
    </lineage>
</organism>
<dbReference type="RefSeq" id="WP_091455588.1">
    <property type="nucleotide sequence ID" value="NZ_FMZZ01000015.1"/>
</dbReference>
<dbReference type="STRING" id="1271860.SAMN05216174_11583"/>
<name>A0A1G6WMD6_9PSEU</name>
<dbReference type="EMBL" id="FMZZ01000015">
    <property type="protein sequence ID" value="SDD67008.1"/>
    <property type="molecule type" value="Genomic_DNA"/>
</dbReference>
<protein>
    <submittedName>
        <fullName evidence="1">Uncharacterized protein</fullName>
    </submittedName>
</protein>
<dbReference type="OrthoDB" id="264773at2"/>
<reference evidence="2" key="1">
    <citation type="submission" date="2016-10" db="EMBL/GenBank/DDBJ databases">
        <authorList>
            <person name="Varghese N."/>
            <person name="Submissions S."/>
        </authorList>
    </citation>
    <scope>NUCLEOTIDE SEQUENCE [LARGE SCALE GENOMIC DNA]</scope>
    <source>
        <strain evidence="2">IBRC-M 10403</strain>
    </source>
</reference>
<evidence type="ECO:0000313" key="1">
    <source>
        <dbReference type="EMBL" id="SDD67008.1"/>
    </source>
</evidence>
<keyword evidence="2" id="KW-1185">Reference proteome</keyword>
<dbReference type="Proteomes" id="UP000199501">
    <property type="component" value="Unassembled WGS sequence"/>
</dbReference>
<gene>
    <name evidence="1" type="ORF">SAMN05216174_11583</name>
</gene>